<dbReference type="GO" id="GO:0003924">
    <property type="term" value="F:GTPase activity"/>
    <property type="evidence" value="ECO:0007669"/>
    <property type="project" value="InterPro"/>
</dbReference>
<dbReference type="NCBIfam" id="NF009891">
    <property type="entry name" value="PRK13351.1-1"/>
    <property type="match status" value="1"/>
</dbReference>
<dbReference type="PROSITE" id="PS51722">
    <property type="entry name" value="G_TR_2"/>
    <property type="match status" value="1"/>
</dbReference>
<dbReference type="GO" id="GO:0003746">
    <property type="term" value="F:translation elongation factor activity"/>
    <property type="evidence" value="ECO:0007669"/>
    <property type="project" value="UniProtKB-KW"/>
</dbReference>
<dbReference type="InterPro" id="IPR005517">
    <property type="entry name" value="Transl_elong_EFG/EF2_IV"/>
</dbReference>
<dbReference type="InterPro" id="IPR009022">
    <property type="entry name" value="EFG_III"/>
</dbReference>
<dbReference type="InterPro" id="IPR047872">
    <property type="entry name" value="EFG_IV"/>
</dbReference>
<dbReference type="Proteomes" id="UP000593890">
    <property type="component" value="Chromosome"/>
</dbReference>
<dbReference type="CDD" id="cd04170">
    <property type="entry name" value="EF-G_bact"/>
    <property type="match status" value="1"/>
</dbReference>
<dbReference type="Pfam" id="PF00009">
    <property type="entry name" value="GTP_EFTU"/>
    <property type="match status" value="1"/>
</dbReference>
<dbReference type="Pfam" id="PF00679">
    <property type="entry name" value="EFG_C"/>
    <property type="match status" value="1"/>
</dbReference>
<dbReference type="InterPro" id="IPR000640">
    <property type="entry name" value="EFG_V-like"/>
</dbReference>
<dbReference type="KEGG" id="sman:C12CBH8_01430"/>
<evidence type="ECO:0000256" key="2">
    <source>
        <dbReference type="ARBA" id="ARBA00023134"/>
    </source>
</evidence>
<dbReference type="NCBIfam" id="NF009379">
    <property type="entry name" value="PRK12740.1-3"/>
    <property type="match status" value="1"/>
</dbReference>
<dbReference type="AlphaFoldDB" id="A0A7I8D4F5"/>
<organism evidence="4 5">
    <name type="scientific">Solibaculum mannosilyticum</name>
    <dbReference type="NCBI Taxonomy" id="2780922"/>
    <lineage>
        <taxon>Bacteria</taxon>
        <taxon>Bacillati</taxon>
        <taxon>Bacillota</taxon>
        <taxon>Clostridia</taxon>
        <taxon>Eubacteriales</taxon>
        <taxon>Oscillospiraceae</taxon>
        <taxon>Solibaculum</taxon>
    </lineage>
</organism>
<accession>A0A7I8D4F5</accession>
<reference evidence="5" key="1">
    <citation type="submission" date="2020-07" db="EMBL/GenBank/DDBJ databases">
        <title>Complete genome sequencing of Clostridia bacterium strain 12CBH8.</title>
        <authorList>
            <person name="Sakamoto M."/>
            <person name="Murakami T."/>
            <person name="Mori H."/>
        </authorList>
    </citation>
    <scope>NUCLEOTIDE SEQUENCE [LARGE SCALE GENOMIC DNA]</scope>
    <source>
        <strain evidence="5">12CBH8</strain>
    </source>
</reference>
<dbReference type="GO" id="GO:0032790">
    <property type="term" value="P:ribosome disassembly"/>
    <property type="evidence" value="ECO:0007669"/>
    <property type="project" value="TreeGrafter"/>
</dbReference>
<dbReference type="SUPFAM" id="SSF54211">
    <property type="entry name" value="Ribosomal protein S5 domain 2-like"/>
    <property type="match status" value="1"/>
</dbReference>
<dbReference type="SUPFAM" id="SSF54980">
    <property type="entry name" value="EF-G C-terminal domain-like"/>
    <property type="match status" value="2"/>
</dbReference>
<dbReference type="Pfam" id="PF03764">
    <property type="entry name" value="EFG_IV"/>
    <property type="match status" value="1"/>
</dbReference>
<dbReference type="Gene3D" id="3.40.50.300">
    <property type="entry name" value="P-loop containing nucleotide triphosphate hydrolases"/>
    <property type="match status" value="1"/>
</dbReference>
<keyword evidence="1" id="KW-0547">Nucleotide-binding</keyword>
<dbReference type="InterPro" id="IPR027417">
    <property type="entry name" value="P-loop_NTPase"/>
</dbReference>
<dbReference type="CDD" id="cd16262">
    <property type="entry name" value="EFG_III"/>
    <property type="match status" value="1"/>
</dbReference>
<sequence>MKQYTAQNIRNIVLGGHGGSGKTSLAEAMLYLAGASERLGKVADGNTVMDFDPEEMKRKTSVSTAVAPLEWKDCKINLIDTPGLFDFAGGLCEGVRAGDCVIIPVSGKSGAKVGAEKAFQAASKRGIGKIFFVTKLDEEHADFAKAIASIQEVFGAGACPVVIPYMEGGKAQCYIDVLREKAYTYDKGKMKEVPMPQTDEVEEIRMTLSEAVAETDEDLMEKYFAGESFTNEEFIKGVQLGLKSGDISPILCGSGLKLDGVAQLLDCIVDLVPSAADAAGEVAETMDGEPVELKVSEDDPTAAIVFKTVADPFVGKLSYFKVISGKVKADTQMFNSRTGQPEKVGKLLTIRGKKQEDTTCVVAGDIGAVVKLASAKTGDTLSSTSRPVKLEGVNFPTPSLSMAVKPKNKGDEEKMASGLSRLKEEDPTITVKNNVETHQMVLSGLGEQHLDVIASKLKQKFGVELKMKAPKVAYRETIRKKVKVQGRHKKQTGGHGQFGDVWIEFEPCDGDDLVFEEKVFGGAVPKNFFPAVEKGLRDCVEHGVLAGYPVVGLKATLVDGSYHPVDSSEMSFKMAAGLAYKAGLPQASPVLLEPIGSVKVFIPEANMGDIIGEVNKRRGRVLGMDAGEDGMQVVSAEAPEAEMYDFSTYLRQVTQGRGSFTMSFERYEEAPSFVAQKVIDAAKAAKAAKEAKSSKDEDDE</sequence>
<evidence type="ECO:0000256" key="1">
    <source>
        <dbReference type="ARBA" id="ARBA00022741"/>
    </source>
</evidence>
<evidence type="ECO:0000313" key="5">
    <source>
        <dbReference type="Proteomes" id="UP000593890"/>
    </source>
</evidence>
<dbReference type="RefSeq" id="WP_090263994.1">
    <property type="nucleotide sequence ID" value="NZ_AP023321.1"/>
</dbReference>
<dbReference type="CDD" id="cd03713">
    <property type="entry name" value="EFG_mtEFG_C"/>
    <property type="match status" value="1"/>
</dbReference>
<dbReference type="InterPro" id="IPR014721">
    <property type="entry name" value="Ribsml_uS5_D2-typ_fold_subgr"/>
</dbReference>
<dbReference type="InterPro" id="IPR053905">
    <property type="entry name" value="EF-G-like_DII"/>
</dbReference>
<dbReference type="SMART" id="SM00838">
    <property type="entry name" value="EFG_C"/>
    <property type="match status" value="1"/>
</dbReference>
<dbReference type="PANTHER" id="PTHR43261">
    <property type="entry name" value="TRANSLATION ELONGATION FACTOR G-RELATED"/>
    <property type="match status" value="1"/>
</dbReference>
<feature type="domain" description="Tr-type G" evidence="3">
    <location>
        <begin position="7"/>
        <end position="276"/>
    </location>
</feature>
<dbReference type="InterPro" id="IPR041095">
    <property type="entry name" value="EFG_II"/>
</dbReference>
<keyword evidence="5" id="KW-1185">Reference proteome</keyword>
<dbReference type="Gene3D" id="3.30.230.10">
    <property type="match status" value="1"/>
</dbReference>
<evidence type="ECO:0000313" key="4">
    <source>
        <dbReference type="EMBL" id="BCI59504.1"/>
    </source>
</evidence>
<dbReference type="PANTHER" id="PTHR43261:SF6">
    <property type="entry name" value="ELONGATION FACTOR G-LIKE PROTEIN"/>
    <property type="match status" value="1"/>
</dbReference>
<evidence type="ECO:0000259" key="3">
    <source>
        <dbReference type="PROSITE" id="PS51722"/>
    </source>
</evidence>
<dbReference type="EMBL" id="AP023321">
    <property type="protein sequence ID" value="BCI59504.1"/>
    <property type="molecule type" value="Genomic_DNA"/>
</dbReference>
<keyword evidence="2" id="KW-0342">GTP-binding</keyword>
<dbReference type="GO" id="GO:0005525">
    <property type="term" value="F:GTP binding"/>
    <property type="evidence" value="ECO:0007669"/>
    <property type="project" value="UniProtKB-KW"/>
</dbReference>
<dbReference type="InterPro" id="IPR035647">
    <property type="entry name" value="EFG_III/V"/>
</dbReference>
<dbReference type="FunFam" id="3.30.70.240:FF:000001">
    <property type="entry name" value="Elongation factor G"/>
    <property type="match status" value="1"/>
</dbReference>
<name>A0A7I8D4F5_9FIRM</name>
<dbReference type="InterPro" id="IPR000795">
    <property type="entry name" value="T_Tr_GTP-bd_dom"/>
</dbReference>
<keyword evidence="4" id="KW-0251">Elongation factor</keyword>
<dbReference type="FunFam" id="3.30.70.870:FF:000002">
    <property type="entry name" value="Translation elongation factor 2"/>
    <property type="match status" value="1"/>
</dbReference>
<dbReference type="CDD" id="cd04088">
    <property type="entry name" value="EFG_mtEFG_II"/>
    <property type="match status" value="1"/>
</dbReference>
<dbReference type="Pfam" id="PF14492">
    <property type="entry name" value="EFG_III"/>
    <property type="match status" value="1"/>
</dbReference>
<dbReference type="FunFam" id="3.30.230.10:FF:000003">
    <property type="entry name" value="Elongation factor G"/>
    <property type="match status" value="1"/>
</dbReference>
<dbReference type="Gene3D" id="3.30.70.240">
    <property type="match status" value="1"/>
</dbReference>
<dbReference type="Pfam" id="PF22042">
    <property type="entry name" value="EF-G_D2"/>
    <property type="match status" value="1"/>
</dbReference>
<gene>
    <name evidence="4" type="primary">fusA_1</name>
    <name evidence="4" type="ORF">C12CBH8_01430</name>
</gene>
<dbReference type="SUPFAM" id="SSF52540">
    <property type="entry name" value="P-loop containing nucleoside triphosphate hydrolases"/>
    <property type="match status" value="1"/>
</dbReference>
<dbReference type="InterPro" id="IPR009000">
    <property type="entry name" value="Transl_B-barrel_sf"/>
</dbReference>
<dbReference type="SUPFAM" id="SSF50447">
    <property type="entry name" value="Translation proteins"/>
    <property type="match status" value="1"/>
</dbReference>
<keyword evidence="4" id="KW-0648">Protein biosynthesis</keyword>
<dbReference type="InterPro" id="IPR035649">
    <property type="entry name" value="EFG_V"/>
</dbReference>
<dbReference type="SMART" id="SM00889">
    <property type="entry name" value="EFG_IV"/>
    <property type="match status" value="1"/>
</dbReference>
<dbReference type="Gene3D" id="3.30.70.870">
    <property type="entry name" value="Elongation Factor G (Translational Gtpase), domain 3"/>
    <property type="match status" value="1"/>
</dbReference>
<dbReference type="NCBIfam" id="NF009381">
    <property type="entry name" value="PRK12740.1-5"/>
    <property type="match status" value="1"/>
</dbReference>
<dbReference type="Gene3D" id="2.40.30.10">
    <property type="entry name" value="Translation factors"/>
    <property type="match status" value="1"/>
</dbReference>
<protein>
    <submittedName>
        <fullName evidence="4">Elongation factor G</fullName>
    </submittedName>
</protein>
<dbReference type="CDD" id="cd01434">
    <property type="entry name" value="EFG_mtEFG1_IV"/>
    <property type="match status" value="1"/>
</dbReference>
<proteinExistence type="predicted"/>
<dbReference type="InterPro" id="IPR020568">
    <property type="entry name" value="Ribosomal_Su5_D2-typ_SF"/>
</dbReference>